<feature type="active site" description="Proton acceptor" evidence="2">
    <location>
        <position position="114"/>
    </location>
</feature>
<evidence type="ECO:0000256" key="2">
    <source>
        <dbReference type="PIRSR" id="PIRSR640255-1"/>
    </source>
</evidence>
<protein>
    <submittedName>
        <fullName evidence="7">His-Me finger endonuclease</fullName>
    </submittedName>
</protein>
<keyword evidence="7" id="KW-0540">Nuclease</keyword>
<reference evidence="7 8" key="2">
    <citation type="submission" date="2016-08" db="EMBL/GenBank/DDBJ databases">
        <title>Pervasive Adenine N6-methylation of Active Genes in Fungi.</title>
        <authorList>
            <consortium name="DOE Joint Genome Institute"/>
            <person name="Mondo S.J."/>
            <person name="Dannebaum R.O."/>
            <person name="Kuo R.C."/>
            <person name="Labutti K."/>
            <person name="Haridas S."/>
            <person name="Kuo A."/>
            <person name="Salamov A."/>
            <person name="Ahrendt S.R."/>
            <person name="Lipzen A."/>
            <person name="Sullivan W."/>
            <person name="Andreopoulos W.B."/>
            <person name="Clum A."/>
            <person name="Lindquist E."/>
            <person name="Daum C."/>
            <person name="Ramamoorthy G.K."/>
            <person name="Gryganskyi A."/>
            <person name="Culley D."/>
            <person name="Magnuson J.K."/>
            <person name="James T.Y."/>
            <person name="O'Malley M.A."/>
            <person name="Stajich J.E."/>
            <person name="Spatafora J.W."/>
            <person name="Visel A."/>
            <person name="Grigoriev I.V."/>
        </authorList>
    </citation>
    <scope>NUCLEOTIDE SEQUENCE [LARGE SCALE GENOMIC DNA]</scope>
    <source>
        <strain evidence="7 8">S4</strain>
    </source>
</reference>
<dbReference type="InterPro" id="IPR044925">
    <property type="entry name" value="His-Me_finger_sf"/>
</dbReference>
<dbReference type="InterPro" id="IPR040255">
    <property type="entry name" value="Non-specific_endonuclease"/>
</dbReference>
<evidence type="ECO:0000313" key="7">
    <source>
        <dbReference type="EMBL" id="ORX64828.1"/>
    </source>
</evidence>
<keyword evidence="8" id="KW-1185">Reference proteome</keyword>
<accession>A0A1Y1VU43</accession>
<dbReference type="Proteomes" id="UP000193944">
    <property type="component" value="Unassembled WGS sequence"/>
</dbReference>
<keyword evidence="7" id="KW-0255">Endonuclease</keyword>
<reference evidence="7 8" key="1">
    <citation type="submission" date="2016-08" db="EMBL/GenBank/DDBJ databases">
        <title>A Parts List for Fungal Cellulosomes Revealed by Comparative Genomics.</title>
        <authorList>
            <consortium name="DOE Joint Genome Institute"/>
            <person name="Haitjema C.H."/>
            <person name="Gilmore S.P."/>
            <person name="Henske J.K."/>
            <person name="Solomon K.V."/>
            <person name="De Groot R."/>
            <person name="Kuo A."/>
            <person name="Mondo S.J."/>
            <person name="Salamov A.A."/>
            <person name="Labutti K."/>
            <person name="Zhao Z."/>
            <person name="Chiniquy J."/>
            <person name="Barry K."/>
            <person name="Brewer H.M."/>
            <person name="Purvine S.O."/>
            <person name="Wright A.T."/>
            <person name="Boxma B."/>
            <person name="Van Alen T."/>
            <person name="Hackstein J.H."/>
            <person name="Baker S.E."/>
            <person name="Grigoriev I.V."/>
            <person name="O'Malley M.A."/>
        </authorList>
    </citation>
    <scope>NUCLEOTIDE SEQUENCE [LARGE SCALE GENOMIC DNA]</scope>
    <source>
        <strain evidence="7 8">S4</strain>
    </source>
</reference>
<dbReference type="InterPro" id="IPR020821">
    <property type="entry name" value="ENPP1-3/EXOG-like_nuc-like"/>
</dbReference>
<dbReference type="GO" id="GO:0005743">
    <property type="term" value="C:mitochondrial inner membrane"/>
    <property type="evidence" value="ECO:0007669"/>
    <property type="project" value="TreeGrafter"/>
</dbReference>
<dbReference type="Gene3D" id="3.40.570.10">
    <property type="entry name" value="Extracellular Endonuclease, subunit A"/>
    <property type="match status" value="1"/>
</dbReference>
<evidence type="ECO:0000256" key="3">
    <source>
        <dbReference type="PIRSR" id="PIRSR640255-2"/>
    </source>
</evidence>
<feature type="binding site" evidence="3">
    <location>
        <position position="145"/>
    </location>
    <ligand>
        <name>Mg(2+)</name>
        <dbReference type="ChEBI" id="CHEBI:18420"/>
        <note>catalytic</note>
    </ligand>
</feature>
<dbReference type="AlphaFoldDB" id="A0A1Y1VU43"/>
<dbReference type="SMART" id="SM00892">
    <property type="entry name" value="Endonuclease_NS"/>
    <property type="match status" value="1"/>
</dbReference>
<dbReference type="GO" id="GO:0005634">
    <property type="term" value="C:nucleus"/>
    <property type="evidence" value="ECO:0007669"/>
    <property type="project" value="TreeGrafter"/>
</dbReference>
<dbReference type="GO" id="GO:0006309">
    <property type="term" value="P:apoptotic DNA fragmentation"/>
    <property type="evidence" value="ECO:0007669"/>
    <property type="project" value="TreeGrafter"/>
</dbReference>
<dbReference type="InterPro" id="IPR044929">
    <property type="entry name" value="DNA/RNA_non-sp_Endonuclease_sf"/>
</dbReference>
<dbReference type="STRING" id="1754192.A0A1Y1VU43"/>
<gene>
    <name evidence="7" type="ORF">BCR32DRAFT_330500</name>
</gene>
<evidence type="ECO:0000313" key="8">
    <source>
        <dbReference type="Proteomes" id="UP000193944"/>
    </source>
</evidence>
<evidence type="ECO:0000256" key="1">
    <source>
        <dbReference type="ARBA" id="ARBA00010052"/>
    </source>
</evidence>
<comment type="similarity">
    <text evidence="1">Belongs to the DNA/RNA non-specific endonuclease family.</text>
</comment>
<evidence type="ECO:0000256" key="4">
    <source>
        <dbReference type="SAM" id="SignalP"/>
    </source>
</evidence>
<organism evidence="7 8">
    <name type="scientific">Anaeromyces robustus</name>
    <dbReference type="NCBI Taxonomy" id="1754192"/>
    <lineage>
        <taxon>Eukaryota</taxon>
        <taxon>Fungi</taxon>
        <taxon>Fungi incertae sedis</taxon>
        <taxon>Chytridiomycota</taxon>
        <taxon>Chytridiomycota incertae sedis</taxon>
        <taxon>Neocallimastigomycetes</taxon>
        <taxon>Neocallimastigales</taxon>
        <taxon>Neocallimastigaceae</taxon>
        <taxon>Anaeromyces</taxon>
    </lineage>
</organism>
<feature type="domain" description="DNA/RNA non-specific endonuclease/pyrophosphatase/phosphodiesterase" evidence="6">
    <location>
        <begin position="52"/>
        <end position="262"/>
    </location>
</feature>
<feature type="chain" id="PRO_5010991428" evidence="4">
    <location>
        <begin position="22"/>
        <end position="267"/>
    </location>
</feature>
<dbReference type="GO" id="GO:0003676">
    <property type="term" value="F:nucleic acid binding"/>
    <property type="evidence" value="ECO:0007669"/>
    <property type="project" value="InterPro"/>
</dbReference>
<dbReference type="OrthoDB" id="5418055at2759"/>
<dbReference type="GO" id="GO:0000014">
    <property type="term" value="F:single-stranded DNA endodeoxyribonuclease activity"/>
    <property type="evidence" value="ECO:0007669"/>
    <property type="project" value="TreeGrafter"/>
</dbReference>
<comment type="caution">
    <text evidence="7">The sequence shown here is derived from an EMBL/GenBank/DDBJ whole genome shotgun (WGS) entry which is preliminary data.</text>
</comment>
<dbReference type="Pfam" id="PF01223">
    <property type="entry name" value="Endonuclease_NS"/>
    <property type="match status" value="1"/>
</dbReference>
<dbReference type="GO" id="GO:0046872">
    <property type="term" value="F:metal ion binding"/>
    <property type="evidence" value="ECO:0007669"/>
    <property type="project" value="UniProtKB-KW"/>
</dbReference>
<keyword evidence="7" id="KW-0378">Hydrolase</keyword>
<dbReference type="EMBL" id="MCFG01000495">
    <property type="protein sequence ID" value="ORX64828.1"/>
    <property type="molecule type" value="Genomic_DNA"/>
</dbReference>
<name>A0A1Y1VU43_9FUNG</name>
<proteinExistence type="inferred from homology"/>
<sequence length="267" mass="30904">MKRIITIVFCLIIEFVYIVWAKQTTDSKPTIQQGDVKVTLLNNHQTTTITSPSGRYSVIYAIDYQNPEVALAYLDYDEFGGSGRYSGKFKPLNAPSTVKVRHTWYNNSGYDRGHLISNDFFNFDEQLAYETFAVYNICPQTPGLNRNENGYRAWRQLENAAEKAYANAYGRVYVITGPIFDKSPSYYNKLPKRDCVIPERFYKIILVQDLKDESFEFTRLETYFFENKTPNKGESVDLKDCLVYETTQVEQNIDVIESLLNIKITLL</sequence>
<dbReference type="SMART" id="SM00477">
    <property type="entry name" value="NUC"/>
    <property type="match status" value="1"/>
</dbReference>
<dbReference type="GO" id="GO:0004521">
    <property type="term" value="F:RNA endonuclease activity"/>
    <property type="evidence" value="ECO:0007669"/>
    <property type="project" value="TreeGrafter"/>
</dbReference>
<dbReference type="SUPFAM" id="SSF54060">
    <property type="entry name" value="His-Me finger endonucleases"/>
    <property type="match status" value="1"/>
</dbReference>
<dbReference type="PANTHER" id="PTHR13966">
    <property type="entry name" value="ENDONUCLEASE RELATED"/>
    <property type="match status" value="1"/>
</dbReference>
<evidence type="ECO:0000259" key="5">
    <source>
        <dbReference type="SMART" id="SM00477"/>
    </source>
</evidence>
<evidence type="ECO:0000259" key="6">
    <source>
        <dbReference type="SMART" id="SM00892"/>
    </source>
</evidence>
<feature type="signal peptide" evidence="4">
    <location>
        <begin position="1"/>
        <end position="21"/>
    </location>
</feature>
<keyword evidence="3" id="KW-0479">Metal-binding</keyword>
<feature type="domain" description="ENPP1-3/EXOG-like endonuclease/phosphodiesterase" evidence="5">
    <location>
        <begin position="53"/>
        <end position="251"/>
    </location>
</feature>
<dbReference type="InterPro" id="IPR001604">
    <property type="entry name" value="Endo_G_ENPP1-like_dom"/>
</dbReference>
<keyword evidence="4" id="KW-0732">Signal</keyword>
<dbReference type="PANTHER" id="PTHR13966:SF5">
    <property type="entry name" value="ENDONUCLEASE G, MITOCHONDRIAL"/>
    <property type="match status" value="1"/>
</dbReference>